<sequence>MGKWGKVIQVSCGEVDALGQPSSPFSSGPSRWFVSIAAPAMPSIDTCSHQVCFLKSCPTKNNQQGVAFAFATGLFSVKYARLTATMTAPIALQSLAPETYGYLRPQAIGQTAGSVDNADVLRTGKRDFNPPASQICTLTSTAESHATVLLDYGVVVSGIPVFFVQSVEPGEGETEVVLQATYSEVFAYADRPDGDGPFPFTAGADTLRINKHRISQPGMIEHFQLQGGQRWQRLELLTPGTVRLTLAGFRPTTLNQEPQDMAGYFECSDAQLNDIWRSGARTVQVNSIPARTTVPNWQVLPTGTYISSQRVSHYIWGGSWDDYAVRVEASILEGGFAVAVRSRLGFGPLFQFYLDGTRLRIDLLYGFYNQSQVTLWPTPCDSWEGDVATLDLGLAAGAWKKWEISAYGSDEFVVRLEGRVLATFAQRQGEKTDTNGATKDVQPHEGTFGFGTGKDQTAMFRNATVVSGSGQLLYSSSLRDPHVLSDFAVGTNHLPGMLDGPKRDRAVWLGDNIVPALALYYSTGLTDYVSGSIETILARQRDDGTIPAYGLVGFPVIEARSEDDVTTLYNLLAGSFTMYVIRVCHDYLLYTGDIGYIRSIYPRLQKLLALVAAKVDERGLVRMEGLWAVDSDYYNKSRTGATTKHNALYAIALGCLATIADALGDLGDAAADYRLRAAQVSRAVNTLLFDEKTGLYDASEDDRGIVSEDANAFAMLAGFPASPAQRTAILHALKVSNASPGGCLSFDAASGYMKTPVVSPIMNGWHAEAALQTGRLEDFDYALELWRTCWGPMVDESSPFYSGCHWEFSTPAGTPHMDHFCSMAHPFSSLPVYSLSVHALGLSPTRPGWAEFDFSPHVGFLNTLEYSSGRVPTPTPHGGTIRASWKRESKGVWSATIDVPLGSIARVSWPRDPSGGLPTYDSEESEAGIKIQGPATKVFKIVHRN</sequence>
<dbReference type="SUPFAM" id="SSF48208">
    <property type="entry name" value="Six-hairpin glycosidases"/>
    <property type="match status" value="1"/>
</dbReference>
<protein>
    <submittedName>
        <fullName evidence="3">Alpha-l-rhamnosidase</fullName>
    </submittedName>
</protein>
<dbReference type="STRING" id="1262450.S3CIL6"/>
<dbReference type="InterPro" id="IPR008928">
    <property type="entry name" value="6-hairpin_glycosidase_sf"/>
</dbReference>
<dbReference type="AlphaFoldDB" id="S3CIL6"/>
<dbReference type="GO" id="GO:0003824">
    <property type="term" value="F:catalytic activity"/>
    <property type="evidence" value="ECO:0007669"/>
    <property type="project" value="UniProtKB-ARBA"/>
</dbReference>
<dbReference type="Pfam" id="PF17390">
    <property type="entry name" value="Bac_rhamnosid_C"/>
    <property type="match status" value="1"/>
</dbReference>
<evidence type="ECO:0000259" key="2">
    <source>
        <dbReference type="Pfam" id="PF17390"/>
    </source>
</evidence>
<evidence type="ECO:0000313" key="4">
    <source>
        <dbReference type="Proteomes" id="UP000016923"/>
    </source>
</evidence>
<dbReference type="EMBL" id="KE148154">
    <property type="protein sequence ID" value="EPE06203.1"/>
    <property type="molecule type" value="Genomic_DNA"/>
</dbReference>
<dbReference type="OrthoDB" id="10036721at2759"/>
<organism evidence="3 4">
    <name type="scientific">Ophiostoma piceae (strain UAMH 11346)</name>
    <name type="common">Sap stain fungus</name>
    <dbReference type="NCBI Taxonomy" id="1262450"/>
    <lineage>
        <taxon>Eukaryota</taxon>
        <taxon>Fungi</taxon>
        <taxon>Dikarya</taxon>
        <taxon>Ascomycota</taxon>
        <taxon>Pezizomycotina</taxon>
        <taxon>Sordariomycetes</taxon>
        <taxon>Sordariomycetidae</taxon>
        <taxon>Ophiostomatales</taxon>
        <taxon>Ophiostomataceae</taxon>
        <taxon>Ophiostoma</taxon>
    </lineage>
</organism>
<dbReference type="PANTHER" id="PTHR34987">
    <property type="entry name" value="C, PUTATIVE (AFU_ORTHOLOGUE AFUA_3G02880)-RELATED"/>
    <property type="match status" value="1"/>
</dbReference>
<dbReference type="HOGENOM" id="CLU_007933_2_0_1"/>
<evidence type="ECO:0000259" key="1">
    <source>
        <dbReference type="Pfam" id="PF17389"/>
    </source>
</evidence>
<dbReference type="InterPro" id="IPR012341">
    <property type="entry name" value="6hp_glycosidase-like_sf"/>
</dbReference>
<dbReference type="GO" id="GO:0005975">
    <property type="term" value="P:carbohydrate metabolic process"/>
    <property type="evidence" value="ECO:0007669"/>
    <property type="project" value="InterPro"/>
</dbReference>
<dbReference type="InterPro" id="IPR035398">
    <property type="entry name" value="Bac_rhamnosid_C"/>
</dbReference>
<dbReference type="Pfam" id="PF17389">
    <property type="entry name" value="Bac_rhamnosid6H"/>
    <property type="match status" value="1"/>
</dbReference>
<dbReference type="InterPro" id="IPR035396">
    <property type="entry name" value="Bac_rhamnosid6H"/>
</dbReference>
<dbReference type="Proteomes" id="UP000016923">
    <property type="component" value="Unassembled WGS sequence"/>
</dbReference>
<dbReference type="Gene3D" id="2.60.120.560">
    <property type="entry name" value="Exo-inulinase, domain 1"/>
    <property type="match status" value="1"/>
</dbReference>
<feature type="domain" description="Alpha-L-rhamnosidase six-hairpin glycosidase" evidence="1">
    <location>
        <begin position="493"/>
        <end position="725"/>
    </location>
</feature>
<dbReference type="Gene3D" id="2.60.420.10">
    <property type="entry name" value="Maltose phosphorylase, domain 3"/>
    <property type="match status" value="1"/>
</dbReference>
<dbReference type="Gene3D" id="1.50.10.10">
    <property type="match status" value="1"/>
</dbReference>
<dbReference type="OMA" id="KWEISAY"/>
<dbReference type="PANTHER" id="PTHR34987:SF4">
    <property type="entry name" value="ALPHA-L-RHAMNOSIDASE C-TERMINAL DOMAIN-CONTAINING PROTEIN"/>
    <property type="match status" value="1"/>
</dbReference>
<reference evidence="3 4" key="1">
    <citation type="journal article" date="2013" name="BMC Genomics">
        <title>The genome and transcriptome of the pine saprophyte Ophiostoma piceae, and a comparison with the bark beetle-associated pine pathogen Grosmannia clavigera.</title>
        <authorList>
            <person name="Haridas S."/>
            <person name="Wang Y."/>
            <person name="Lim L."/>
            <person name="Massoumi Alamouti S."/>
            <person name="Jackman S."/>
            <person name="Docking R."/>
            <person name="Robertson G."/>
            <person name="Birol I."/>
            <person name="Bohlmann J."/>
            <person name="Breuil C."/>
        </authorList>
    </citation>
    <scope>NUCLEOTIDE SEQUENCE [LARGE SCALE GENOMIC DNA]</scope>
    <source>
        <strain evidence="3 4">UAMH 11346</strain>
    </source>
</reference>
<gene>
    <name evidence="3" type="ORF">F503_03032</name>
</gene>
<dbReference type="VEuPathDB" id="FungiDB:F503_03032"/>
<proteinExistence type="predicted"/>
<accession>S3CIL6</accession>
<evidence type="ECO:0000313" key="3">
    <source>
        <dbReference type="EMBL" id="EPE06203.1"/>
    </source>
</evidence>
<name>S3CIL6_OPHP1</name>
<feature type="domain" description="Alpha-L-rhamnosidase C-terminal" evidence="2">
    <location>
        <begin position="841"/>
        <end position="913"/>
    </location>
</feature>
<keyword evidence="4" id="KW-1185">Reference proteome</keyword>
<dbReference type="eggNOG" id="ENOG502QV6N">
    <property type="taxonomic scope" value="Eukaryota"/>
</dbReference>